<reference evidence="10 11" key="1">
    <citation type="submission" date="2019-05" db="EMBL/GenBank/DDBJ databases">
        <authorList>
            <person name="Lee S.D."/>
        </authorList>
    </citation>
    <scope>NUCLEOTIDE SEQUENCE [LARGE SCALE GENOMIC DNA]</scope>
    <source>
        <strain evidence="10 11">C5-26</strain>
    </source>
</reference>
<dbReference type="GO" id="GO:0016887">
    <property type="term" value="F:ATP hydrolysis activity"/>
    <property type="evidence" value="ECO:0007669"/>
    <property type="project" value="InterPro"/>
</dbReference>
<evidence type="ECO:0000259" key="9">
    <source>
        <dbReference type="PROSITE" id="PS50893"/>
    </source>
</evidence>
<keyword evidence="5 10" id="KW-0067">ATP-binding</keyword>
<dbReference type="EMBL" id="VCQV01000027">
    <property type="protein sequence ID" value="TWP34494.1"/>
    <property type="molecule type" value="Genomic_DNA"/>
</dbReference>
<evidence type="ECO:0000313" key="10">
    <source>
        <dbReference type="EMBL" id="TWP34494.1"/>
    </source>
</evidence>
<dbReference type="OrthoDB" id="4283894at2"/>
<dbReference type="PANTHER" id="PTHR43166:SF35">
    <property type="entry name" value="L-CYSTINE IMPORT ATP-BINDING PROTEIN TCYN"/>
    <property type="match status" value="1"/>
</dbReference>
<dbReference type="InterPro" id="IPR003593">
    <property type="entry name" value="AAA+_ATPase"/>
</dbReference>
<keyword evidence="6" id="KW-0472">Membrane</keyword>
<organism evidence="10 11">
    <name type="scientific">Leekyejoonella antrihumi</name>
    <dbReference type="NCBI Taxonomy" id="1660198"/>
    <lineage>
        <taxon>Bacteria</taxon>
        <taxon>Bacillati</taxon>
        <taxon>Actinomycetota</taxon>
        <taxon>Actinomycetes</taxon>
        <taxon>Micrococcales</taxon>
        <taxon>Dermacoccaceae</taxon>
        <taxon>Leekyejoonella</taxon>
    </lineage>
</organism>
<evidence type="ECO:0000313" key="11">
    <source>
        <dbReference type="Proteomes" id="UP000320244"/>
    </source>
</evidence>
<name>A0A563DXU2_9MICO</name>
<dbReference type="AlphaFoldDB" id="A0A563DXU2"/>
<dbReference type="Proteomes" id="UP000320244">
    <property type="component" value="Unassembled WGS sequence"/>
</dbReference>
<dbReference type="EC" id="7.4.2.1" evidence="7"/>
<dbReference type="SMART" id="SM00382">
    <property type="entry name" value="AAA"/>
    <property type="match status" value="1"/>
</dbReference>
<keyword evidence="4" id="KW-0547">Nucleotide-binding</keyword>
<keyword evidence="11" id="KW-1185">Reference proteome</keyword>
<keyword evidence="2" id="KW-0813">Transport</keyword>
<gene>
    <name evidence="10" type="ORF">FGL98_17145</name>
</gene>
<dbReference type="PIRSF" id="PIRSF039085">
    <property type="entry name" value="ABC_ATPase_HisP"/>
    <property type="match status" value="1"/>
</dbReference>
<evidence type="ECO:0000256" key="4">
    <source>
        <dbReference type="ARBA" id="ARBA00022741"/>
    </source>
</evidence>
<accession>A0A563DXU2</accession>
<evidence type="ECO:0000256" key="2">
    <source>
        <dbReference type="ARBA" id="ARBA00022448"/>
    </source>
</evidence>
<dbReference type="RefSeq" id="WP_146318800.1">
    <property type="nucleotide sequence ID" value="NZ_VCQV01000027.1"/>
</dbReference>
<comment type="subcellular location">
    <subcellularLocation>
        <location evidence="1">Cell membrane</location>
        <topology evidence="1">Peripheral membrane protein</topology>
    </subcellularLocation>
</comment>
<dbReference type="GO" id="GO:0005524">
    <property type="term" value="F:ATP binding"/>
    <property type="evidence" value="ECO:0007669"/>
    <property type="project" value="UniProtKB-KW"/>
</dbReference>
<dbReference type="SUPFAM" id="SSF52540">
    <property type="entry name" value="P-loop containing nucleoside triphosphate hydrolases"/>
    <property type="match status" value="1"/>
</dbReference>
<dbReference type="GO" id="GO:0005886">
    <property type="term" value="C:plasma membrane"/>
    <property type="evidence" value="ECO:0007669"/>
    <property type="project" value="UniProtKB-SubCell"/>
</dbReference>
<evidence type="ECO:0000256" key="1">
    <source>
        <dbReference type="ARBA" id="ARBA00004202"/>
    </source>
</evidence>
<dbReference type="GO" id="GO:0015426">
    <property type="term" value="F:ATPase-coupled polar amino acid-transporter activity"/>
    <property type="evidence" value="ECO:0007669"/>
    <property type="project" value="UniProtKB-EC"/>
</dbReference>
<dbReference type="PANTHER" id="PTHR43166">
    <property type="entry name" value="AMINO ACID IMPORT ATP-BINDING PROTEIN"/>
    <property type="match status" value="1"/>
</dbReference>
<evidence type="ECO:0000256" key="3">
    <source>
        <dbReference type="ARBA" id="ARBA00022475"/>
    </source>
</evidence>
<proteinExistence type="predicted"/>
<dbReference type="Pfam" id="PF00005">
    <property type="entry name" value="ABC_tran"/>
    <property type="match status" value="1"/>
</dbReference>
<feature type="domain" description="ABC transporter" evidence="9">
    <location>
        <begin position="2"/>
        <end position="244"/>
    </location>
</feature>
<protein>
    <recommendedName>
        <fullName evidence="7">ABC-type polar-amino-acid transporter</fullName>
        <ecNumber evidence="7">7.4.2.1</ecNumber>
    </recommendedName>
</protein>
<sequence>MVRIRGVHKRFDKVEVLRGVDLDVQPNTTTCLLGPSGSGKTTLLRCINHLERVDAGQIFVDGHQVGYTARGGKLHEQSDKEIAAARRRTGMVFQQFNLFPHRTALENVMEGPVRVLRQDKHEARTRATQLLEQVGLGERMHHYPTNLSGGQQQRVGIARALAMDPKVLLFDEPTSALDPELVGEVLDVIRCLDGRTMIIVTHEIGFARECADTIVFMDGGSVLEQGSPQDVLNNPKSPRTENFLRRVL</sequence>
<dbReference type="PROSITE" id="PS50893">
    <property type="entry name" value="ABC_TRANSPORTER_2"/>
    <property type="match status" value="1"/>
</dbReference>
<evidence type="ECO:0000256" key="8">
    <source>
        <dbReference type="ARBA" id="ARBA00047624"/>
    </source>
</evidence>
<dbReference type="CDD" id="cd03262">
    <property type="entry name" value="ABC_HisP_GlnQ"/>
    <property type="match status" value="1"/>
</dbReference>
<dbReference type="InterPro" id="IPR030679">
    <property type="entry name" value="ABC_ATPase_HisP-typ"/>
</dbReference>
<keyword evidence="3" id="KW-1003">Cell membrane</keyword>
<evidence type="ECO:0000256" key="5">
    <source>
        <dbReference type="ARBA" id="ARBA00022840"/>
    </source>
</evidence>
<dbReference type="PROSITE" id="PS00211">
    <property type="entry name" value="ABC_TRANSPORTER_1"/>
    <property type="match status" value="1"/>
</dbReference>
<dbReference type="InterPro" id="IPR027417">
    <property type="entry name" value="P-loop_NTPase"/>
</dbReference>
<evidence type="ECO:0000256" key="7">
    <source>
        <dbReference type="ARBA" id="ARBA00038850"/>
    </source>
</evidence>
<dbReference type="InterPro" id="IPR017871">
    <property type="entry name" value="ABC_transporter-like_CS"/>
</dbReference>
<dbReference type="InterPro" id="IPR003439">
    <property type="entry name" value="ABC_transporter-like_ATP-bd"/>
</dbReference>
<comment type="caution">
    <text evidence="10">The sequence shown here is derived from an EMBL/GenBank/DDBJ whole genome shotgun (WGS) entry which is preliminary data.</text>
</comment>
<dbReference type="Gene3D" id="3.40.50.300">
    <property type="entry name" value="P-loop containing nucleotide triphosphate hydrolases"/>
    <property type="match status" value="1"/>
</dbReference>
<comment type="catalytic activity">
    <reaction evidence="8">
        <text>a polar amino acid(out) + ATP + H2O = a polar amino acid(in) + ADP + phosphate + H(+)</text>
        <dbReference type="Rhea" id="RHEA:14673"/>
        <dbReference type="ChEBI" id="CHEBI:15377"/>
        <dbReference type="ChEBI" id="CHEBI:15378"/>
        <dbReference type="ChEBI" id="CHEBI:30616"/>
        <dbReference type="ChEBI" id="CHEBI:43474"/>
        <dbReference type="ChEBI" id="CHEBI:62031"/>
        <dbReference type="ChEBI" id="CHEBI:456216"/>
        <dbReference type="EC" id="7.4.2.1"/>
    </reaction>
    <physiologicalReaction direction="left-to-right" evidence="8">
        <dbReference type="Rhea" id="RHEA:14674"/>
    </physiologicalReaction>
</comment>
<evidence type="ECO:0000256" key="6">
    <source>
        <dbReference type="ARBA" id="ARBA00023136"/>
    </source>
</evidence>
<reference evidence="10 11" key="2">
    <citation type="submission" date="2019-08" db="EMBL/GenBank/DDBJ databases">
        <title>Jejuicoccus antrihumi gen. nov., sp. nov., a new member of the family Dermacoccaceae isolated from a cave.</title>
        <authorList>
            <person name="Schumann P."/>
            <person name="Kim I.S."/>
        </authorList>
    </citation>
    <scope>NUCLEOTIDE SEQUENCE [LARGE SCALE GENOMIC DNA]</scope>
    <source>
        <strain evidence="10 11">C5-26</strain>
    </source>
</reference>
<dbReference type="FunFam" id="3.40.50.300:FF:000020">
    <property type="entry name" value="Amino acid ABC transporter ATP-binding component"/>
    <property type="match status" value="1"/>
</dbReference>
<dbReference type="InterPro" id="IPR050086">
    <property type="entry name" value="MetN_ABC_transporter-like"/>
</dbReference>